<gene>
    <name evidence="3" type="ORF">TWF788_003257</name>
</gene>
<keyword evidence="1" id="KW-0175">Coiled coil</keyword>
<dbReference type="Proteomes" id="UP000479691">
    <property type="component" value="Unassembled WGS sequence"/>
</dbReference>
<evidence type="ECO:0000313" key="3">
    <source>
        <dbReference type="EMBL" id="KAF3186392.1"/>
    </source>
</evidence>
<feature type="compositionally biased region" description="Polar residues" evidence="2">
    <location>
        <begin position="194"/>
        <end position="215"/>
    </location>
</feature>
<reference evidence="3 4" key="1">
    <citation type="submission" date="2019-06" db="EMBL/GenBank/DDBJ databases">
        <authorList>
            <person name="Palmer J.M."/>
        </authorList>
    </citation>
    <scope>NUCLEOTIDE SEQUENCE [LARGE SCALE GENOMIC DNA]</scope>
    <source>
        <strain evidence="3 4">TWF788</strain>
    </source>
</reference>
<feature type="region of interest" description="Disordered" evidence="2">
    <location>
        <begin position="194"/>
        <end position="227"/>
    </location>
</feature>
<dbReference type="InterPro" id="IPR027267">
    <property type="entry name" value="AH/BAR_dom_sf"/>
</dbReference>
<comment type="caution">
    <text evidence="3">The sequence shown here is derived from an EMBL/GenBank/DDBJ whole genome shotgun (WGS) entry which is preliminary data.</text>
</comment>
<evidence type="ECO:0000256" key="1">
    <source>
        <dbReference type="SAM" id="Coils"/>
    </source>
</evidence>
<dbReference type="AlphaFoldDB" id="A0A7C8TYK0"/>
<evidence type="ECO:0000313" key="4">
    <source>
        <dbReference type="Proteomes" id="UP000479691"/>
    </source>
</evidence>
<accession>A0A7C8TYK0</accession>
<evidence type="ECO:0000256" key="2">
    <source>
        <dbReference type="SAM" id="MobiDB-lite"/>
    </source>
</evidence>
<name>A0A7C8TYK0_ORBOL</name>
<feature type="coiled-coil region" evidence="1">
    <location>
        <begin position="38"/>
        <end position="93"/>
    </location>
</feature>
<organism evidence="3 4">
    <name type="scientific">Orbilia oligospora</name>
    <name type="common">Nematode-trapping fungus</name>
    <name type="synonym">Arthrobotrys oligospora</name>
    <dbReference type="NCBI Taxonomy" id="2813651"/>
    <lineage>
        <taxon>Eukaryota</taxon>
        <taxon>Fungi</taxon>
        <taxon>Dikarya</taxon>
        <taxon>Ascomycota</taxon>
        <taxon>Pezizomycotina</taxon>
        <taxon>Orbiliomycetes</taxon>
        <taxon>Orbiliales</taxon>
        <taxon>Orbiliaceae</taxon>
        <taxon>Orbilia</taxon>
    </lineage>
</organism>
<protein>
    <submittedName>
        <fullName evidence="3">Uncharacterized protein</fullName>
    </submittedName>
</protein>
<sequence length="227" mass="25710">MSETQFKTPQDWEAIELCNNQLLDTYKSYNGATLRRSIMKVEQDLEALRKLYNDLHKVYLSSQELLEKERNDRHRTEQENSALLQELQNSRQRESILQRSYEAVLNTNLILHSSHQGLIQEFSAPQMEQQIGMHHQQRNIANFSEIPQPPDPLSNALGLGLAISYSPESPVACPQVDTSMNFLPLLEETPSLGSCYTSSTETSPALTDESSSSNGGPPPQDFTYTYM</sequence>
<proteinExistence type="predicted"/>
<dbReference type="EMBL" id="JAABOE010000017">
    <property type="protein sequence ID" value="KAF3186392.1"/>
    <property type="molecule type" value="Genomic_DNA"/>
</dbReference>
<dbReference type="SUPFAM" id="SSF103657">
    <property type="entry name" value="BAR/IMD domain-like"/>
    <property type="match status" value="1"/>
</dbReference>